<dbReference type="Gene3D" id="1.10.150.670">
    <property type="entry name" value="Crossover junction endonuclease EME1, DNA-binding domain"/>
    <property type="match status" value="1"/>
</dbReference>
<dbReference type="EMBL" id="UZAF01016305">
    <property type="protein sequence ID" value="VDO25301.1"/>
    <property type="molecule type" value="Genomic_DNA"/>
</dbReference>
<protein>
    <submittedName>
        <fullName evidence="1">Uncharacterized protein</fullName>
    </submittedName>
</protein>
<reference evidence="1 2" key="1">
    <citation type="submission" date="2018-11" db="EMBL/GenBank/DDBJ databases">
        <authorList>
            <consortium name="Pathogen Informatics"/>
        </authorList>
    </citation>
    <scope>NUCLEOTIDE SEQUENCE [LARGE SCALE GENOMIC DNA]</scope>
    <source>
        <strain evidence="1 2">MHpl1</strain>
    </source>
</reference>
<dbReference type="InterPro" id="IPR042530">
    <property type="entry name" value="EME1/EME2_C"/>
</dbReference>
<sequence length="115" mass="13037">MFSKIIERSVMNRINRTDCSGTKGVKDAPPDELVRDWWNKMLAVICRMQDGQRRAIVAAYPNPLLASKRFQEMGYTLAVRELSELQTEAGRRLGPVMAHRLFMILTDVSGLEIVG</sequence>
<dbReference type="AlphaFoldDB" id="A0A3P7TUL0"/>
<gene>
    <name evidence="1" type="ORF">HPLM_LOCUS5229</name>
</gene>
<name>A0A3P7TUL0_HAEPC</name>
<keyword evidence="2" id="KW-1185">Reference proteome</keyword>
<proteinExistence type="predicted"/>
<dbReference type="OrthoDB" id="343092at2759"/>
<evidence type="ECO:0000313" key="1">
    <source>
        <dbReference type="EMBL" id="VDO25301.1"/>
    </source>
</evidence>
<dbReference type="Proteomes" id="UP000268014">
    <property type="component" value="Unassembled WGS sequence"/>
</dbReference>
<organism evidence="1 2">
    <name type="scientific">Haemonchus placei</name>
    <name type="common">Barber's pole worm</name>
    <dbReference type="NCBI Taxonomy" id="6290"/>
    <lineage>
        <taxon>Eukaryota</taxon>
        <taxon>Metazoa</taxon>
        <taxon>Ecdysozoa</taxon>
        <taxon>Nematoda</taxon>
        <taxon>Chromadorea</taxon>
        <taxon>Rhabditida</taxon>
        <taxon>Rhabditina</taxon>
        <taxon>Rhabditomorpha</taxon>
        <taxon>Strongyloidea</taxon>
        <taxon>Trichostrongylidae</taxon>
        <taxon>Haemonchus</taxon>
    </lineage>
</organism>
<accession>A0A3P7TUL0</accession>
<evidence type="ECO:0000313" key="2">
    <source>
        <dbReference type="Proteomes" id="UP000268014"/>
    </source>
</evidence>